<dbReference type="PANTHER" id="PTHR33375:SF1">
    <property type="entry name" value="CHROMOSOME-PARTITIONING PROTEIN PARB-RELATED"/>
    <property type="match status" value="1"/>
</dbReference>
<dbReference type="InterPro" id="IPR041468">
    <property type="entry name" value="HTH_ParB/Spo0J"/>
</dbReference>
<dbReference type="CDD" id="cd16393">
    <property type="entry name" value="SPO0J_N"/>
    <property type="match status" value="1"/>
</dbReference>
<dbReference type="SMART" id="SM00470">
    <property type="entry name" value="ParB"/>
    <property type="match status" value="1"/>
</dbReference>
<dbReference type="EMBL" id="MHCS01000009">
    <property type="protein sequence ID" value="OGY26863.1"/>
    <property type="molecule type" value="Genomic_DNA"/>
</dbReference>
<dbReference type="InterPro" id="IPR057240">
    <property type="entry name" value="ParB_dimer_C"/>
</dbReference>
<dbReference type="Gene3D" id="3.90.1530.30">
    <property type="match status" value="1"/>
</dbReference>
<dbReference type="SUPFAM" id="SSF109709">
    <property type="entry name" value="KorB DNA-binding domain-like"/>
    <property type="match status" value="1"/>
</dbReference>
<dbReference type="SUPFAM" id="SSF110849">
    <property type="entry name" value="ParB/Sulfiredoxin"/>
    <property type="match status" value="1"/>
</dbReference>
<dbReference type="NCBIfam" id="TIGR00180">
    <property type="entry name" value="parB_part"/>
    <property type="match status" value="1"/>
</dbReference>
<protein>
    <recommendedName>
        <fullName evidence="4">ParB-like N-terminal domain-containing protein</fullName>
    </recommendedName>
</protein>
<dbReference type="FunFam" id="3.90.1530.30:FF:000001">
    <property type="entry name" value="Chromosome partitioning protein ParB"/>
    <property type="match status" value="1"/>
</dbReference>
<accession>A0A1G1WGN0</accession>
<comment type="similarity">
    <text evidence="1">Belongs to the ParB family.</text>
</comment>
<keyword evidence="3" id="KW-0238">DNA-binding</keyword>
<organism evidence="5 6">
    <name type="scientific">Candidatus Woykebacteria bacterium RBG_16_43_9</name>
    <dbReference type="NCBI Taxonomy" id="1802596"/>
    <lineage>
        <taxon>Bacteria</taxon>
        <taxon>Candidatus Woykeibacteriota</taxon>
    </lineage>
</organism>
<dbReference type="Pfam" id="PF02195">
    <property type="entry name" value="ParB_N"/>
    <property type="match status" value="1"/>
</dbReference>
<dbReference type="AlphaFoldDB" id="A0A1G1WGN0"/>
<dbReference type="Gene3D" id="1.10.10.2830">
    <property type="match status" value="1"/>
</dbReference>
<proteinExistence type="inferred from homology"/>
<dbReference type="FunFam" id="1.10.10.2830:FF:000001">
    <property type="entry name" value="Chromosome partitioning protein ParB"/>
    <property type="match status" value="1"/>
</dbReference>
<dbReference type="STRING" id="1802596.A2Z11_01675"/>
<dbReference type="Proteomes" id="UP000176389">
    <property type="component" value="Unassembled WGS sequence"/>
</dbReference>
<evidence type="ECO:0000256" key="3">
    <source>
        <dbReference type="ARBA" id="ARBA00023125"/>
    </source>
</evidence>
<evidence type="ECO:0000256" key="2">
    <source>
        <dbReference type="ARBA" id="ARBA00022829"/>
    </source>
</evidence>
<dbReference type="GO" id="GO:0003677">
    <property type="term" value="F:DNA binding"/>
    <property type="evidence" value="ECO:0007669"/>
    <property type="project" value="UniProtKB-KW"/>
</dbReference>
<gene>
    <name evidence="5" type="ORF">A2Z11_01675</name>
</gene>
<dbReference type="InterPro" id="IPR050336">
    <property type="entry name" value="Chromosome_partition/occlusion"/>
</dbReference>
<dbReference type="InterPro" id="IPR036086">
    <property type="entry name" value="ParB/Sulfiredoxin_sf"/>
</dbReference>
<reference evidence="5 6" key="1">
    <citation type="journal article" date="2016" name="Nat. Commun.">
        <title>Thousands of microbial genomes shed light on interconnected biogeochemical processes in an aquifer system.</title>
        <authorList>
            <person name="Anantharaman K."/>
            <person name="Brown C.T."/>
            <person name="Hug L.A."/>
            <person name="Sharon I."/>
            <person name="Castelle C.J."/>
            <person name="Probst A.J."/>
            <person name="Thomas B.C."/>
            <person name="Singh A."/>
            <person name="Wilkins M.J."/>
            <person name="Karaoz U."/>
            <person name="Brodie E.L."/>
            <person name="Williams K.H."/>
            <person name="Hubbard S.S."/>
            <person name="Banfield J.F."/>
        </authorList>
    </citation>
    <scope>NUCLEOTIDE SEQUENCE [LARGE SCALE GENOMIC DNA]</scope>
</reference>
<dbReference type="Pfam" id="PF23552">
    <property type="entry name" value="ParB_C"/>
    <property type="match status" value="1"/>
</dbReference>
<evidence type="ECO:0000259" key="4">
    <source>
        <dbReference type="SMART" id="SM00470"/>
    </source>
</evidence>
<feature type="domain" description="ParB-like N-terminal" evidence="4">
    <location>
        <begin position="9"/>
        <end position="98"/>
    </location>
</feature>
<sequence length="265" mass="29493">MNAVDTETVDIDIDLLQPNPLQPRGQILPDSLVELAESIREHGVLEPLVIAKTPAGYQLIAGERRWRAAKLAGMPKLPCVVRETSPQGMLEMALVENVQRVDLNPIERAQAYKRLIEEFGLTATEIGQRVGKSGPYISNSLRLLELPDALKDGLLSNSITEGHAKALLGLEDINLMINAYKQILAESLGVRSTEELVRRMKAKADIKPKTKREYEHTEDVAKMEQEISEAIHTTAKLYRSTKGGRLILIFKTADQLDTIHKKLTS</sequence>
<comment type="caution">
    <text evidence="5">The sequence shown here is derived from an EMBL/GenBank/DDBJ whole genome shotgun (WGS) entry which is preliminary data.</text>
</comment>
<name>A0A1G1WGN0_9BACT</name>
<dbReference type="InterPro" id="IPR003115">
    <property type="entry name" value="ParB_N"/>
</dbReference>
<evidence type="ECO:0000256" key="1">
    <source>
        <dbReference type="ARBA" id="ARBA00006295"/>
    </source>
</evidence>
<dbReference type="GO" id="GO:0005694">
    <property type="term" value="C:chromosome"/>
    <property type="evidence" value="ECO:0007669"/>
    <property type="project" value="TreeGrafter"/>
</dbReference>
<evidence type="ECO:0000313" key="6">
    <source>
        <dbReference type="Proteomes" id="UP000176389"/>
    </source>
</evidence>
<evidence type="ECO:0000313" key="5">
    <source>
        <dbReference type="EMBL" id="OGY26863.1"/>
    </source>
</evidence>
<keyword evidence="2" id="KW-0159">Chromosome partition</keyword>
<dbReference type="InterPro" id="IPR004437">
    <property type="entry name" value="ParB/RepB/Spo0J"/>
</dbReference>
<dbReference type="PANTHER" id="PTHR33375">
    <property type="entry name" value="CHROMOSOME-PARTITIONING PROTEIN PARB-RELATED"/>
    <property type="match status" value="1"/>
</dbReference>
<dbReference type="Pfam" id="PF17762">
    <property type="entry name" value="HTH_ParB"/>
    <property type="match status" value="1"/>
</dbReference>
<dbReference type="GO" id="GO:0007059">
    <property type="term" value="P:chromosome segregation"/>
    <property type="evidence" value="ECO:0007669"/>
    <property type="project" value="UniProtKB-KW"/>
</dbReference>